<dbReference type="GO" id="GO:0005375">
    <property type="term" value="F:copper ion transmembrane transporter activity"/>
    <property type="evidence" value="ECO:0007669"/>
    <property type="project" value="UniProtKB-UniRule"/>
</dbReference>
<evidence type="ECO:0000313" key="7">
    <source>
        <dbReference type="EMBL" id="KAG0690380.1"/>
    </source>
</evidence>
<proteinExistence type="inferred from homology"/>
<keyword evidence="6" id="KW-0186">Copper</keyword>
<keyword evidence="6" id="KW-0406">Ion transport</keyword>
<name>A0A9P7BHE1_9ASCO</name>
<keyword evidence="6" id="KW-0187">Copper transport</keyword>
<sequence>MADDLANIFIPIEVQKKMSMGSSSSAHSCKISMLWNWYTIDSCFLAKSWHVTSRGMFAGTCIGIFFWVIAYCWFHRFIVEYDNSILDYKIKKYNLECQSCCGNDTNNCCDGDKIIDDKSSSSLSSNKEYKQNLVTDTTNNIKSPGSDLWTPLKNTFSHRWYLSWMNKEKEHIYPNPIEHIGRSGLYLIEWTVSYLIMLMWMYYNGYVIITMILGYFFGQLLFNYTPLTIMPKRDYTTPSC</sequence>
<evidence type="ECO:0000256" key="4">
    <source>
        <dbReference type="ARBA" id="ARBA00022989"/>
    </source>
</evidence>
<evidence type="ECO:0000313" key="8">
    <source>
        <dbReference type="Proteomes" id="UP000697127"/>
    </source>
</evidence>
<evidence type="ECO:0000256" key="3">
    <source>
        <dbReference type="ARBA" id="ARBA00022692"/>
    </source>
</evidence>
<keyword evidence="3 6" id="KW-0812">Transmembrane</keyword>
<dbReference type="InterPro" id="IPR007274">
    <property type="entry name" value="Cop_transporter"/>
</dbReference>
<reference evidence="7" key="1">
    <citation type="submission" date="2020-11" db="EMBL/GenBank/DDBJ databases">
        <title>Kefir isolates.</title>
        <authorList>
            <person name="Marcisauskas S."/>
            <person name="Kim Y."/>
            <person name="Blasche S."/>
        </authorList>
    </citation>
    <scope>NUCLEOTIDE SEQUENCE</scope>
    <source>
        <strain evidence="7">Olga-1</strain>
    </source>
</reference>
<dbReference type="Pfam" id="PF04145">
    <property type="entry name" value="Ctr"/>
    <property type="match status" value="1"/>
</dbReference>
<comment type="caution">
    <text evidence="7">The sequence shown here is derived from an EMBL/GenBank/DDBJ whole genome shotgun (WGS) entry which is preliminary data.</text>
</comment>
<dbReference type="PANTHER" id="PTHR12483">
    <property type="entry name" value="SOLUTE CARRIER FAMILY 31 COPPER TRANSPORTERS"/>
    <property type="match status" value="1"/>
</dbReference>
<dbReference type="AlphaFoldDB" id="A0A9P7BHE1"/>
<comment type="subcellular location">
    <subcellularLocation>
        <location evidence="1 6">Membrane</location>
        <topology evidence="1 6">Multi-pass membrane protein</topology>
    </subcellularLocation>
</comment>
<keyword evidence="6" id="KW-0813">Transport</keyword>
<accession>A0A9P7BHE1</accession>
<dbReference type="PANTHER" id="PTHR12483:SF73">
    <property type="entry name" value="COPPER TRANSPORT PROTEIN CTR3"/>
    <property type="match status" value="1"/>
</dbReference>
<feature type="transmembrane region" description="Helical" evidence="6">
    <location>
        <begin position="55"/>
        <end position="74"/>
    </location>
</feature>
<feature type="transmembrane region" description="Helical" evidence="6">
    <location>
        <begin position="206"/>
        <end position="224"/>
    </location>
</feature>
<organism evidence="7 8">
    <name type="scientific">Pichia californica</name>
    <dbReference type="NCBI Taxonomy" id="460514"/>
    <lineage>
        <taxon>Eukaryota</taxon>
        <taxon>Fungi</taxon>
        <taxon>Dikarya</taxon>
        <taxon>Ascomycota</taxon>
        <taxon>Saccharomycotina</taxon>
        <taxon>Pichiomycetes</taxon>
        <taxon>Pichiales</taxon>
        <taxon>Pichiaceae</taxon>
        <taxon>Pichia</taxon>
    </lineage>
</organism>
<keyword evidence="8" id="KW-1185">Reference proteome</keyword>
<dbReference type="Proteomes" id="UP000697127">
    <property type="component" value="Unassembled WGS sequence"/>
</dbReference>
<evidence type="ECO:0000256" key="1">
    <source>
        <dbReference type="ARBA" id="ARBA00004141"/>
    </source>
</evidence>
<keyword evidence="4 6" id="KW-1133">Transmembrane helix</keyword>
<protein>
    <recommendedName>
        <fullName evidence="6">Copper transport protein</fullName>
    </recommendedName>
</protein>
<comment type="similarity">
    <text evidence="2 6">Belongs to the copper transporter (Ctr) (TC 1.A.56) family. SLC31A subfamily.</text>
</comment>
<dbReference type="EMBL" id="PUHW01000034">
    <property type="protein sequence ID" value="KAG0690380.1"/>
    <property type="molecule type" value="Genomic_DNA"/>
</dbReference>
<evidence type="ECO:0000256" key="6">
    <source>
        <dbReference type="RuleBase" id="RU367022"/>
    </source>
</evidence>
<evidence type="ECO:0000256" key="2">
    <source>
        <dbReference type="ARBA" id="ARBA00006921"/>
    </source>
</evidence>
<gene>
    <name evidence="7" type="primary">CTR3</name>
    <name evidence="7" type="ORF">C6P40_003094</name>
</gene>
<evidence type="ECO:0000256" key="5">
    <source>
        <dbReference type="ARBA" id="ARBA00023136"/>
    </source>
</evidence>
<keyword evidence="5 6" id="KW-0472">Membrane</keyword>
<dbReference type="GO" id="GO:0016020">
    <property type="term" value="C:membrane"/>
    <property type="evidence" value="ECO:0007669"/>
    <property type="project" value="UniProtKB-SubCell"/>
</dbReference>